<dbReference type="Pfam" id="PF00069">
    <property type="entry name" value="Pkinase"/>
    <property type="match status" value="1"/>
</dbReference>
<dbReference type="OMA" id="IECCEDE"/>
<dbReference type="SMART" id="SM00220">
    <property type="entry name" value="S_TKc"/>
    <property type="match status" value="1"/>
</dbReference>
<feature type="compositionally biased region" description="Gly residues" evidence="2">
    <location>
        <begin position="366"/>
        <end position="380"/>
    </location>
</feature>
<dbReference type="SUPFAM" id="SSF56112">
    <property type="entry name" value="Protein kinase-like (PK-like)"/>
    <property type="match status" value="1"/>
</dbReference>
<dbReference type="Gramene" id="BGIOSGA032635-TA">
    <property type="protein sequence ID" value="BGIOSGA032635-PA"/>
    <property type="gene ID" value="BGIOSGA032635"/>
</dbReference>
<keyword evidence="3" id="KW-0472">Membrane</keyword>
<feature type="coiled-coil region" evidence="1">
    <location>
        <begin position="927"/>
        <end position="959"/>
    </location>
</feature>
<evidence type="ECO:0000313" key="5">
    <source>
        <dbReference type="EMBL" id="EEC66660.1"/>
    </source>
</evidence>
<dbReference type="PROSITE" id="PS50011">
    <property type="entry name" value="PROTEIN_KINASE_DOM"/>
    <property type="match status" value="1"/>
</dbReference>
<dbReference type="AlphaFoldDB" id="B8BG08"/>
<proteinExistence type="predicted"/>
<dbReference type="InterPro" id="IPR044576">
    <property type="entry name" value="At4g25390-like"/>
</dbReference>
<dbReference type="PANTHER" id="PTHR46821">
    <property type="entry name" value="OS07G0586332 PROTEIN"/>
    <property type="match status" value="1"/>
</dbReference>
<dbReference type="Proteomes" id="UP000007015">
    <property type="component" value="Chromosome 10"/>
</dbReference>
<feature type="region of interest" description="Disordered" evidence="2">
    <location>
        <begin position="281"/>
        <end position="301"/>
    </location>
</feature>
<evidence type="ECO:0000256" key="3">
    <source>
        <dbReference type="SAM" id="Phobius"/>
    </source>
</evidence>
<dbReference type="InterPro" id="IPR000719">
    <property type="entry name" value="Prot_kinase_dom"/>
</dbReference>
<sequence length="1011" mass="110881">MPSRQPPPPPPPPPPRPDVARRRSVAVAAAAGAAGAGAVAVLVVVALLWWLRRRRRKGKGEADEVVAAAGRLQRLSYRKLRRATGGFSAGSKLGQGGFGPVFRGALPPMTTAAGASRGGGAGRPVAVKVMDAAGSLQGEREFHNEIAVASHLLASSSAPVSPPVPDAAAKPGGKGRDSILLPFAYSMSSAARGEGRPRRMMLVYDLMPNGSLQDALLGRRCPELVAEWPRRLAVARDVAAALHYLHSVVKPPVVHGDVKPSNVLLDTDLRARLADFGLSRINSDADADGKPESGAIAEGCDVDGGCDDDASVIAESTVTTTVNGEGNPKSPEDDDGFTTASPAEAASTSGFDRTSVESGMNSRSCNGGGSRTGGVMGSGTGSDWWWKQDNGGGSNGVKDYVMEWIRSEIKKERPKNDWIAGAAITNPAADRKKPKRRAREWWREEYADELAKKQKRRALAKSRSEQAGLQWWERDIDDDLDAKGRSKWSMMKSWSRRSNGSTGNGNGNGNGSINWWVNGARSTRDWASGEFVPKSSGAVSSTPSMRGTVCYVAPEYGGGGPLSERCDIYSYGVLLLVLISGRRPLQVTASPMSEFEKASLISWAKHLARVSRLIDLVDPALQDVNHDEVLLCITVALLCIQRSPARRPSSEEVLRMLSGEGEPPHLPLEFSPSPPGGFPFKSRKKVRIAIADLKYEGQPGHYIFWKGFIEVILTCFMDPMRSSGYYDFLKDPDLAHHISMKQQPKEIFLNPVSAWLENSTDVIEGNSRKGDTYWKQVAATYNSTTEEERKRDPKHLKGHWHKNTKKVSAFNGVYVQLRDNYQSGRSEEMLIEQALTMYESRVGQPFALMYWWKAVCDSPKWNAYVTLLGHGTTKIRAEFDVNAPPVEEQPAQVRPMGIKRAKKGRQTDYSEEVKELIKSLCKSHARQEDETAEMKEFQQKLSEEKLEAANILLKAAQEKTKARLIEQQTKLLERFTQMISVDTSRMETWAREAHIKACTLMSDQLWGQGGY</sequence>
<accession>B8BG08</accession>
<keyword evidence="6" id="KW-1185">Reference proteome</keyword>
<organism evidence="5 6">
    <name type="scientific">Oryza sativa subsp. indica</name>
    <name type="common">Rice</name>
    <dbReference type="NCBI Taxonomy" id="39946"/>
    <lineage>
        <taxon>Eukaryota</taxon>
        <taxon>Viridiplantae</taxon>
        <taxon>Streptophyta</taxon>
        <taxon>Embryophyta</taxon>
        <taxon>Tracheophyta</taxon>
        <taxon>Spermatophyta</taxon>
        <taxon>Magnoliopsida</taxon>
        <taxon>Liliopsida</taxon>
        <taxon>Poales</taxon>
        <taxon>Poaceae</taxon>
        <taxon>BOP clade</taxon>
        <taxon>Oryzoideae</taxon>
        <taxon>Oryzeae</taxon>
        <taxon>Oryzinae</taxon>
        <taxon>Oryza</taxon>
        <taxon>Oryza sativa</taxon>
    </lineage>
</organism>
<evidence type="ECO:0000256" key="2">
    <source>
        <dbReference type="SAM" id="MobiDB-lite"/>
    </source>
</evidence>
<dbReference type="InterPro" id="IPR008271">
    <property type="entry name" value="Ser/Thr_kinase_AS"/>
</dbReference>
<feature type="transmembrane region" description="Helical" evidence="3">
    <location>
        <begin position="25"/>
        <end position="51"/>
    </location>
</feature>
<dbReference type="Gene3D" id="3.30.200.20">
    <property type="entry name" value="Phosphorylase Kinase, domain 1"/>
    <property type="match status" value="1"/>
</dbReference>
<dbReference type="GO" id="GO:0004672">
    <property type="term" value="F:protein kinase activity"/>
    <property type="evidence" value="ECO:0007669"/>
    <property type="project" value="InterPro"/>
</dbReference>
<keyword evidence="3" id="KW-0812">Transmembrane</keyword>
<evidence type="ECO:0000256" key="1">
    <source>
        <dbReference type="SAM" id="Coils"/>
    </source>
</evidence>
<evidence type="ECO:0000313" key="6">
    <source>
        <dbReference type="Proteomes" id="UP000007015"/>
    </source>
</evidence>
<keyword evidence="3" id="KW-1133">Transmembrane helix</keyword>
<dbReference type="STRING" id="39946.B8BG08"/>
<protein>
    <recommendedName>
        <fullName evidence="4">Protein kinase domain-containing protein</fullName>
    </recommendedName>
</protein>
<feature type="compositionally biased region" description="Low complexity" evidence="2">
    <location>
        <begin position="338"/>
        <end position="349"/>
    </location>
</feature>
<evidence type="ECO:0000259" key="4">
    <source>
        <dbReference type="PROSITE" id="PS50011"/>
    </source>
</evidence>
<feature type="domain" description="Protein kinase" evidence="4">
    <location>
        <begin position="87"/>
        <end position="668"/>
    </location>
</feature>
<dbReference type="GO" id="GO:0005524">
    <property type="term" value="F:ATP binding"/>
    <property type="evidence" value="ECO:0007669"/>
    <property type="project" value="InterPro"/>
</dbReference>
<feature type="compositionally biased region" description="Polar residues" evidence="2">
    <location>
        <begin position="350"/>
        <end position="365"/>
    </location>
</feature>
<dbReference type="Gene3D" id="1.10.510.10">
    <property type="entry name" value="Transferase(Phosphotransferase) domain 1"/>
    <property type="match status" value="2"/>
</dbReference>
<reference evidence="5 6" key="1">
    <citation type="journal article" date="2005" name="PLoS Biol.">
        <title>The genomes of Oryza sativa: a history of duplications.</title>
        <authorList>
            <person name="Yu J."/>
            <person name="Wang J."/>
            <person name="Lin W."/>
            <person name="Li S."/>
            <person name="Li H."/>
            <person name="Zhou J."/>
            <person name="Ni P."/>
            <person name="Dong W."/>
            <person name="Hu S."/>
            <person name="Zeng C."/>
            <person name="Zhang J."/>
            <person name="Zhang Y."/>
            <person name="Li R."/>
            <person name="Xu Z."/>
            <person name="Li S."/>
            <person name="Li X."/>
            <person name="Zheng H."/>
            <person name="Cong L."/>
            <person name="Lin L."/>
            <person name="Yin J."/>
            <person name="Geng J."/>
            <person name="Li G."/>
            <person name="Shi J."/>
            <person name="Liu J."/>
            <person name="Lv H."/>
            <person name="Li J."/>
            <person name="Wang J."/>
            <person name="Deng Y."/>
            <person name="Ran L."/>
            <person name="Shi X."/>
            <person name="Wang X."/>
            <person name="Wu Q."/>
            <person name="Li C."/>
            <person name="Ren X."/>
            <person name="Wang J."/>
            <person name="Wang X."/>
            <person name="Li D."/>
            <person name="Liu D."/>
            <person name="Zhang X."/>
            <person name="Ji Z."/>
            <person name="Zhao W."/>
            <person name="Sun Y."/>
            <person name="Zhang Z."/>
            <person name="Bao J."/>
            <person name="Han Y."/>
            <person name="Dong L."/>
            <person name="Ji J."/>
            <person name="Chen P."/>
            <person name="Wu S."/>
            <person name="Liu J."/>
            <person name="Xiao Y."/>
            <person name="Bu D."/>
            <person name="Tan J."/>
            <person name="Yang L."/>
            <person name="Ye C."/>
            <person name="Zhang J."/>
            <person name="Xu J."/>
            <person name="Zhou Y."/>
            <person name="Yu Y."/>
            <person name="Zhang B."/>
            <person name="Zhuang S."/>
            <person name="Wei H."/>
            <person name="Liu B."/>
            <person name="Lei M."/>
            <person name="Yu H."/>
            <person name="Li Y."/>
            <person name="Xu H."/>
            <person name="Wei S."/>
            <person name="He X."/>
            <person name="Fang L."/>
            <person name="Zhang Z."/>
            <person name="Zhang Y."/>
            <person name="Huang X."/>
            <person name="Su Z."/>
            <person name="Tong W."/>
            <person name="Li J."/>
            <person name="Tong Z."/>
            <person name="Li S."/>
            <person name="Ye J."/>
            <person name="Wang L."/>
            <person name="Fang L."/>
            <person name="Lei T."/>
            <person name="Chen C."/>
            <person name="Chen H."/>
            <person name="Xu Z."/>
            <person name="Li H."/>
            <person name="Huang H."/>
            <person name="Zhang F."/>
            <person name="Xu H."/>
            <person name="Li N."/>
            <person name="Zhao C."/>
            <person name="Li S."/>
            <person name="Dong L."/>
            <person name="Huang Y."/>
            <person name="Li L."/>
            <person name="Xi Y."/>
            <person name="Qi Q."/>
            <person name="Li W."/>
            <person name="Zhang B."/>
            <person name="Hu W."/>
            <person name="Zhang Y."/>
            <person name="Tian X."/>
            <person name="Jiao Y."/>
            <person name="Liang X."/>
            <person name="Jin J."/>
            <person name="Gao L."/>
            <person name="Zheng W."/>
            <person name="Hao B."/>
            <person name="Liu S."/>
            <person name="Wang W."/>
            <person name="Yuan L."/>
            <person name="Cao M."/>
            <person name="McDermott J."/>
            <person name="Samudrala R."/>
            <person name="Wang J."/>
            <person name="Wong G.K."/>
            <person name="Yang H."/>
        </authorList>
    </citation>
    <scope>NUCLEOTIDE SEQUENCE [LARGE SCALE GENOMIC DNA]</scope>
    <source>
        <strain evidence="6">cv. 93-11</strain>
    </source>
</reference>
<name>B8BG08_ORYSI</name>
<gene>
    <name evidence="5" type="ORF">OsI_32942</name>
</gene>
<dbReference type="PROSITE" id="PS00108">
    <property type="entry name" value="PROTEIN_KINASE_ST"/>
    <property type="match status" value="1"/>
</dbReference>
<dbReference type="HOGENOM" id="CLU_011728_0_0_1"/>
<feature type="region of interest" description="Disordered" evidence="2">
    <location>
        <begin position="491"/>
        <end position="512"/>
    </location>
</feature>
<keyword evidence="1" id="KW-0175">Coiled coil</keyword>
<dbReference type="InterPro" id="IPR011009">
    <property type="entry name" value="Kinase-like_dom_sf"/>
</dbReference>
<dbReference type="PANTHER" id="PTHR46821:SF10">
    <property type="entry name" value="PROTEIN KINASE DOMAIN-CONTAINING PROTEIN"/>
    <property type="match status" value="1"/>
</dbReference>
<feature type="region of interest" description="Disordered" evidence="2">
    <location>
        <begin position="317"/>
        <end position="390"/>
    </location>
</feature>
<dbReference type="EMBL" id="CM000135">
    <property type="protein sequence ID" value="EEC66660.1"/>
    <property type="molecule type" value="Genomic_DNA"/>
</dbReference>